<reference evidence="1" key="2">
    <citation type="submission" date="2022-01" db="EMBL/GenBank/DDBJ databases">
        <authorList>
            <person name="Yamashiro T."/>
            <person name="Shiraishi A."/>
            <person name="Satake H."/>
            <person name="Nakayama K."/>
        </authorList>
    </citation>
    <scope>NUCLEOTIDE SEQUENCE</scope>
</reference>
<accession>A0ABQ5BEH7</accession>
<protein>
    <submittedName>
        <fullName evidence="1">Uncharacterized protein</fullName>
    </submittedName>
</protein>
<dbReference type="Proteomes" id="UP001151760">
    <property type="component" value="Unassembled WGS sequence"/>
</dbReference>
<evidence type="ECO:0000313" key="2">
    <source>
        <dbReference type="Proteomes" id="UP001151760"/>
    </source>
</evidence>
<evidence type="ECO:0000313" key="1">
    <source>
        <dbReference type="EMBL" id="GJT12223.1"/>
    </source>
</evidence>
<comment type="caution">
    <text evidence="1">The sequence shown here is derived from an EMBL/GenBank/DDBJ whole genome shotgun (WGS) entry which is preliminary data.</text>
</comment>
<name>A0ABQ5BEH7_9ASTR</name>
<sequence>MAIIDRQLPFEYTIASKSTDVMVMALPIVNINHSAFRSMFDREKLSGTNFNDWFRPLKLVLRVEKKLFVIEQPIPPALHADSSVQVLVQWNAVYNAHNEVVTTHNFSNTPGYYTVATYFGSVTEVACLMLRSMTPELLRQFENYSSYEMLQELKSMFEKQGYVEQLERLGYVLPQDLSVGLIMNGLTGDFAGFHLAKDDACHHYKEVGHCKRNRPAYLAELIKEEEEASWHCQFFKYLSAIRILNMVPTKKVDKTPYELWYEKVPNLSNLNVWGCEALVKRDTSDILQQISVKCIFIGFLKETMSYNFYFPPENKIVVATHGYAVSSLMDTTYWSSE</sequence>
<dbReference type="EMBL" id="BQNB010013130">
    <property type="protein sequence ID" value="GJT12223.1"/>
    <property type="molecule type" value="Genomic_DNA"/>
</dbReference>
<proteinExistence type="predicted"/>
<gene>
    <name evidence="1" type="ORF">Tco_0859265</name>
</gene>
<reference evidence="1" key="1">
    <citation type="journal article" date="2022" name="Int. J. Mol. Sci.">
        <title>Draft Genome of Tanacetum Coccineum: Genomic Comparison of Closely Related Tanacetum-Family Plants.</title>
        <authorList>
            <person name="Yamashiro T."/>
            <person name="Shiraishi A."/>
            <person name="Nakayama K."/>
            <person name="Satake H."/>
        </authorList>
    </citation>
    <scope>NUCLEOTIDE SEQUENCE</scope>
</reference>
<organism evidence="1 2">
    <name type="scientific">Tanacetum coccineum</name>
    <dbReference type="NCBI Taxonomy" id="301880"/>
    <lineage>
        <taxon>Eukaryota</taxon>
        <taxon>Viridiplantae</taxon>
        <taxon>Streptophyta</taxon>
        <taxon>Embryophyta</taxon>
        <taxon>Tracheophyta</taxon>
        <taxon>Spermatophyta</taxon>
        <taxon>Magnoliopsida</taxon>
        <taxon>eudicotyledons</taxon>
        <taxon>Gunneridae</taxon>
        <taxon>Pentapetalae</taxon>
        <taxon>asterids</taxon>
        <taxon>campanulids</taxon>
        <taxon>Asterales</taxon>
        <taxon>Asteraceae</taxon>
        <taxon>Asteroideae</taxon>
        <taxon>Anthemideae</taxon>
        <taxon>Anthemidinae</taxon>
        <taxon>Tanacetum</taxon>
    </lineage>
</organism>
<keyword evidence="2" id="KW-1185">Reference proteome</keyword>